<evidence type="ECO:0000256" key="4">
    <source>
        <dbReference type="ARBA" id="ARBA00022989"/>
    </source>
</evidence>
<dbReference type="GO" id="GO:0055085">
    <property type="term" value="P:transmembrane transport"/>
    <property type="evidence" value="ECO:0007669"/>
    <property type="project" value="InterPro"/>
</dbReference>
<gene>
    <name evidence="8" type="ORF">DCF17_20930</name>
</gene>
<feature type="domain" description="Mechanosensitive ion channel MscS" evidence="7">
    <location>
        <begin position="185"/>
        <end position="254"/>
    </location>
</feature>
<organism evidence="8 9">
    <name type="scientific">Shackletoniella antarctica</name>
    <dbReference type="NCBI Taxonomy" id="268115"/>
    <lineage>
        <taxon>Bacteria</taxon>
        <taxon>Bacillati</taxon>
        <taxon>Cyanobacteriota</taxon>
        <taxon>Cyanophyceae</taxon>
        <taxon>Oculatellales</taxon>
        <taxon>Oculatellaceae</taxon>
        <taxon>Shackletoniella</taxon>
    </lineage>
</organism>
<comment type="similarity">
    <text evidence="2">Belongs to the MscS (TC 1.A.23) family.</text>
</comment>
<dbReference type="EMBL" id="QBMN01000221">
    <property type="protein sequence ID" value="PZO34079.1"/>
    <property type="molecule type" value="Genomic_DNA"/>
</dbReference>
<accession>A0A2W4VWI1</accession>
<dbReference type="InterPro" id="IPR010920">
    <property type="entry name" value="LSM_dom_sf"/>
</dbReference>
<evidence type="ECO:0000259" key="7">
    <source>
        <dbReference type="Pfam" id="PF00924"/>
    </source>
</evidence>
<name>A0A2W4VWI1_9CYAN</name>
<dbReference type="InterPro" id="IPR023408">
    <property type="entry name" value="MscS_beta-dom_sf"/>
</dbReference>
<evidence type="ECO:0000256" key="5">
    <source>
        <dbReference type="ARBA" id="ARBA00023136"/>
    </source>
</evidence>
<keyword evidence="3 6" id="KW-0812">Transmembrane</keyword>
<evidence type="ECO:0000256" key="6">
    <source>
        <dbReference type="SAM" id="Phobius"/>
    </source>
</evidence>
<reference evidence="9" key="1">
    <citation type="submission" date="2018-04" db="EMBL/GenBank/DDBJ databases">
        <authorList>
            <person name="Cornet L."/>
        </authorList>
    </citation>
    <scope>NUCLEOTIDE SEQUENCE [LARGE SCALE GENOMIC DNA]</scope>
</reference>
<dbReference type="SUPFAM" id="SSF50182">
    <property type="entry name" value="Sm-like ribonucleoproteins"/>
    <property type="match status" value="1"/>
</dbReference>
<sequence>MTFQDLLNLVQIELLTLPKIVIFLVAVLLALLVGRYTPGIVGLLLNRFSPGQSSPISEHFIRPERGAFKLAGTLLLISLSMVWLQADYPGLHAFFRPFVDLATIASVAWLVSRLFRQVVRIYGIGLLRRLGREVDELLLVFETLVNVVIGFIAVLAFAQSQSFNLIGLIASLGIGGIAIGLAAQTILEQLLSTIVIYLDRPFIPGEYIRLRDGQLCRVESVGLRSTKIRTAAKSTLIIVPNSILIKEEIENISRAKKVMVLLYLDFVRSLSEEDAALVKQVVTKSTNSLFGIDPGSTSITFSGGAADTNGSSSRFSASRARVTFFILGSNDNSIQLRKRLLELANDSIAEQLRRYSIEFTVQDPTIYVESPITL</sequence>
<dbReference type="PANTHER" id="PTHR30566:SF5">
    <property type="entry name" value="MECHANOSENSITIVE ION CHANNEL PROTEIN 1, MITOCHONDRIAL-RELATED"/>
    <property type="match status" value="1"/>
</dbReference>
<evidence type="ECO:0000313" key="8">
    <source>
        <dbReference type="EMBL" id="PZO34079.1"/>
    </source>
</evidence>
<dbReference type="PANTHER" id="PTHR30566">
    <property type="entry name" value="YNAI-RELATED MECHANOSENSITIVE ION CHANNEL"/>
    <property type="match status" value="1"/>
</dbReference>
<comment type="subcellular location">
    <subcellularLocation>
        <location evidence="1">Membrane</location>
        <topology evidence="1">Multi-pass membrane protein</topology>
    </subcellularLocation>
</comment>
<dbReference type="Pfam" id="PF00924">
    <property type="entry name" value="MS_channel_2nd"/>
    <property type="match status" value="1"/>
</dbReference>
<evidence type="ECO:0000256" key="2">
    <source>
        <dbReference type="ARBA" id="ARBA00008017"/>
    </source>
</evidence>
<dbReference type="SUPFAM" id="SSF82861">
    <property type="entry name" value="Mechanosensitive channel protein MscS (YggB), transmembrane region"/>
    <property type="match status" value="1"/>
</dbReference>
<feature type="transmembrane region" description="Helical" evidence="6">
    <location>
        <begin position="20"/>
        <end position="45"/>
    </location>
</feature>
<reference evidence="8 9" key="2">
    <citation type="submission" date="2018-06" db="EMBL/GenBank/DDBJ databases">
        <title>Metagenomic assembly of (sub)arctic Cyanobacteria and their associated microbiome from non-axenic cultures.</title>
        <authorList>
            <person name="Baurain D."/>
        </authorList>
    </citation>
    <scope>NUCLEOTIDE SEQUENCE [LARGE SCALE GENOMIC DNA]</scope>
    <source>
        <strain evidence="8">ULC041bin1</strain>
    </source>
</reference>
<evidence type="ECO:0000256" key="1">
    <source>
        <dbReference type="ARBA" id="ARBA00004141"/>
    </source>
</evidence>
<comment type="caution">
    <text evidence="8">The sequence shown here is derived from an EMBL/GenBank/DDBJ whole genome shotgun (WGS) entry which is preliminary data.</text>
</comment>
<feature type="transmembrane region" description="Helical" evidence="6">
    <location>
        <begin position="66"/>
        <end position="86"/>
    </location>
</feature>
<evidence type="ECO:0000256" key="3">
    <source>
        <dbReference type="ARBA" id="ARBA00022692"/>
    </source>
</evidence>
<dbReference type="GO" id="GO:0016020">
    <property type="term" value="C:membrane"/>
    <property type="evidence" value="ECO:0007669"/>
    <property type="project" value="UniProtKB-SubCell"/>
</dbReference>
<feature type="transmembrane region" description="Helical" evidence="6">
    <location>
        <begin position="163"/>
        <end position="183"/>
    </location>
</feature>
<evidence type="ECO:0000313" key="9">
    <source>
        <dbReference type="Proteomes" id="UP000249081"/>
    </source>
</evidence>
<dbReference type="AlphaFoldDB" id="A0A2W4VWI1"/>
<dbReference type="Proteomes" id="UP000249081">
    <property type="component" value="Unassembled WGS sequence"/>
</dbReference>
<protein>
    <submittedName>
        <fullName evidence="8">Mechanosensitive ion channel protein MscS</fullName>
    </submittedName>
</protein>
<proteinExistence type="inferred from homology"/>
<dbReference type="Gene3D" id="1.10.287.1260">
    <property type="match status" value="1"/>
</dbReference>
<dbReference type="Gene3D" id="2.30.30.60">
    <property type="match status" value="1"/>
</dbReference>
<keyword evidence="4 6" id="KW-1133">Transmembrane helix</keyword>
<dbReference type="InterPro" id="IPR011014">
    <property type="entry name" value="MscS_channel_TM-2"/>
</dbReference>
<keyword evidence="5 6" id="KW-0472">Membrane</keyword>
<feature type="transmembrane region" description="Helical" evidence="6">
    <location>
        <begin position="98"/>
        <end position="116"/>
    </location>
</feature>
<dbReference type="InterPro" id="IPR006685">
    <property type="entry name" value="MscS_channel_2nd"/>
</dbReference>
<feature type="transmembrane region" description="Helical" evidence="6">
    <location>
        <begin position="137"/>
        <end position="157"/>
    </location>
</feature>